<dbReference type="EMBL" id="CABPRJ010001901">
    <property type="protein sequence ID" value="VVC40231.1"/>
    <property type="molecule type" value="Genomic_DNA"/>
</dbReference>
<evidence type="ECO:0000313" key="2">
    <source>
        <dbReference type="Proteomes" id="UP000325440"/>
    </source>
</evidence>
<sequence>MGLYPDDNRFGRFATAAAADDSTAWTVFFPVFVWKENAENGEIELISTRGYYSVSVEISPKKRTNNKSVTVVATAASRAARAALYPVLNRNSAILLANGLAMYKIVMLSRHGDISLVNPRGTKSRLSKTWHYAL</sequence>
<proteinExistence type="predicted"/>
<reference evidence="1 2" key="1">
    <citation type="submission" date="2019-08" db="EMBL/GenBank/DDBJ databases">
        <authorList>
            <person name="Alioto T."/>
            <person name="Alioto T."/>
            <person name="Gomez Garrido J."/>
        </authorList>
    </citation>
    <scope>NUCLEOTIDE SEQUENCE [LARGE SCALE GENOMIC DNA]</scope>
</reference>
<dbReference type="AlphaFoldDB" id="A0A5E4NCP1"/>
<accession>A0A5E4NCP1</accession>
<protein>
    <submittedName>
        <fullName evidence="1">Uncharacterized protein</fullName>
    </submittedName>
</protein>
<keyword evidence="2" id="KW-1185">Reference proteome</keyword>
<dbReference type="Proteomes" id="UP000325440">
    <property type="component" value="Unassembled WGS sequence"/>
</dbReference>
<name>A0A5E4NCP1_9HEMI</name>
<organism evidence="1 2">
    <name type="scientific">Cinara cedri</name>
    <dbReference type="NCBI Taxonomy" id="506608"/>
    <lineage>
        <taxon>Eukaryota</taxon>
        <taxon>Metazoa</taxon>
        <taxon>Ecdysozoa</taxon>
        <taxon>Arthropoda</taxon>
        <taxon>Hexapoda</taxon>
        <taxon>Insecta</taxon>
        <taxon>Pterygota</taxon>
        <taxon>Neoptera</taxon>
        <taxon>Paraneoptera</taxon>
        <taxon>Hemiptera</taxon>
        <taxon>Sternorrhyncha</taxon>
        <taxon>Aphidomorpha</taxon>
        <taxon>Aphidoidea</taxon>
        <taxon>Aphididae</taxon>
        <taxon>Lachninae</taxon>
        <taxon>Cinara</taxon>
    </lineage>
</organism>
<evidence type="ECO:0000313" key="1">
    <source>
        <dbReference type="EMBL" id="VVC40231.1"/>
    </source>
</evidence>
<gene>
    <name evidence="1" type="ORF">CINCED_3A004371</name>
</gene>